<dbReference type="NCBIfam" id="TIGR01726">
    <property type="entry name" value="HEQRo_perm_3TM"/>
    <property type="match status" value="1"/>
</dbReference>
<evidence type="ECO:0000256" key="7">
    <source>
        <dbReference type="ARBA" id="ARBA00023136"/>
    </source>
</evidence>
<dbReference type="PROSITE" id="PS50928">
    <property type="entry name" value="ABC_TM1"/>
    <property type="match status" value="1"/>
</dbReference>
<feature type="transmembrane region" description="Helical" evidence="8">
    <location>
        <begin position="83"/>
        <end position="102"/>
    </location>
</feature>
<keyword evidence="7 8" id="KW-0472">Membrane</keyword>
<dbReference type="OrthoDB" id="9805999at2"/>
<accession>A0A3B0AVU6</accession>
<name>A0A3B0AVU6_9BACL</name>
<proteinExistence type="inferred from homology"/>
<dbReference type="InterPro" id="IPR043429">
    <property type="entry name" value="ArtM/GltK/GlnP/TcyL/YhdX-like"/>
</dbReference>
<feature type="transmembrane region" description="Helical" evidence="8">
    <location>
        <begin position="189"/>
        <end position="211"/>
    </location>
</feature>
<keyword evidence="2 8" id="KW-0813">Transport</keyword>
<dbReference type="InterPro" id="IPR014342">
    <property type="entry name" value="Ectoine_EhuC"/>
</dbReference>
<sequence>MFTAASLLEFMPLLLRGALVTLEVTLYSTVLALILAFLAGFLQLSKFRGLRVLSTVYVELFRGTSLLVQLFWLYFALPILFDIRMPAMVAAVAAIGLNYGAYGSVVVRSSILAVPKGQYEAATALNMSPAIRMRKVILPQALPLMLPAFGNLQIELLKGTSLVYLITLMELTYQGMILRSYDSSKTLEIFALLLLMYFVLAYALTWIVRLLERRATRGRA</sequence>
<dbReference type="GO" id="GO:0043190">
    <property type="term" value="C:ATP-binding cassette (ABC) transporter complex"/>
    <property type="evidence" value="ECO:0007669"/>
    <property type="project" value="InterPro"/>
</dbReference>
<dbReference type="Pfam" id="PF00528">
    <property type="entry name" value="BPD_transp_1"/>
    <property type="match status" value="1"/>
</dbReference>
<dbReference type="InterPro" id="IPR035906">
    <property type="entry name" value="MetI-like_sf"/>
</dbReference>
<dbReference type="CDD" id="cd06261">
    <property type="entry name" value="TM_PBP2"/>
    <property type="match status" value="1"/>
</dbReference>
<comment type="similarity">
    <text evidence="8">Belongs to the binding-protein-dependent transport system permease family.</text>
</comment>
<dbReference type="InterPro" id="IPR000515">
    <property type="entry name" value="MetI-like"/>
</dbReference>
<evidence type="ECO:0000256" key="1">
    <source>
        <dbReference type="ARBA" id="ARBA00004651"/>
    </source>
</evidence>
<dbReference type="Proteomes" id="UP000282311">
    <property type="component" value="Unassembled WGS sequence"/>
</dbReference>
<evidence type="ECO:0000256" key="2">
    <source>
        <dbReference type="ARBA" id="ARBA00022448"/>
    </source>
</evidence>
<keyword evidence="11" id="KW-1185">Reference proteome</keyword>
<keyword evidence="5" id="KW-0029">Amino-acid transport</keyword>
<feature type="transmembrane region" description="Helical" evidence="8">
    <location>
        <begin position="24"/>
        <end position="44"/>
    </location>
</feature>
<dbReference type="Gene3D" id="1.10.3720.10">
    <property type="entry name" value="MetI-like"/>
    <property type="match status" value="1"/>
</dbReference>
<evidence type="ECO:0000259" key="9">
    <source>
        <dbReference type="PROSITE" id="PS50928"/>
    </source>
</evidence>
<dbReference type="EMBL" id="RBAH01000045">
    <property type="protein sequence ID" value="RKN64076.1"/>
    <property type="molecule type" value="Genomic_DNA"/>
</dbReference>
<evidence type="ECO:0000313" key="10">
    <source>
        <dbReference type="EMBL" id="RKN64076.1"/>
    </source>
</evidence>
<gene>
    <name evidence="10" type="primary">ehuC</name>
    <name evidence="10" type="ORF">D7M11_34395</name>
</gene>
<keyword evidence="4 8" id="KW-0812">Transmembrane</keyword>
<feature type="domain" description="ABC transmembrane type-1" evidence="9">
    <location>
        <begin position="18"/>
        <end position="208"/>
    </location>
</feature>
<keyword evidence="6 8" id="KW-1133">Transmembrane helix</keyword>
<organism evidence="10 11">
    <name type="scientific">Paenibacillus ginsengarvi</name>
    <dbReference type="NCBI Taxonomy" id="400777"/>
    <lineage>
        <taxon>Bacteria</taxon>
        <taxon>Bacillati</taxon>
        <taxon>Bacillota</taxon>
        <taxon>Bacilli</taxon>
        <taxon>Bacillales</taxon>
        <taxon>Paenibacillaceae</taxon>
        <taxon>Paenibacillus</taxon>
    </lineage>
</organism>
<protein>
    <submittedName>
        <fullName evidence="10">Ectoine/hydroxyectoine ABC transporter permease subunit EhuC</fullName>
    </submittedName>
</protein>
<dbReference type="GO" id="GO:0022857">
    <property type="term" value="F:transmembrane transporter activity"/>
    <property type="evidence" value="ECO:0007669"/>
    <property type="project" value="InterPro"/>
</dbReference>
<dbReference type="InterPro" id="IPR010065">
    <property type="entry name" value="AA_ABC_transptr_permease_3TM"/>
</dbReference>
<comment type="subcellular location">
    <subcellularLocation>
        <location evidence="1 8">Cell membrane</location>
        <topology evidence="1 8">Multi-pass membrane protein</topology>
    </subcellularLocation>
</comment>
<keyword evidence="3" id="KW-1003">Cell membrane</keyword>
<evidence type="ECO:0000313" key="11">
    <source>
        <dbReference type="Proteomes" id="UP000282311"/>
    </source>
</evidence>
<dbReference type="PANTHER" id="PTHR30614">
    <property type="entry name" value="MEMBRANE COMPONENT OF AMINO ACID ABC TRANSPORTER"/>
    <property type="match status" value="1"/>
</dbReference>
<evidence type="ECO:0000256" key="4">
    <source>
        <dbReference type="ARBA" id="ARBA00022692"/>
    </source>
</evidence>
<dbReference type="RefSeq" id="WP_120751796.1">
    <property type="nucleotide sequence ID" value="NZ_RBAH01000045.1"/>
</dbReference>
<comment type="caution">
    <text evidence="10">The sequence shown here is derived from an EMBL/GenBank/DDBJ whole genome shotgun (WGS) entry which is preliminary data.</text>
</comment>
<dbReference type="GO" id="GO:0006865">
    <property type="term" value="P:amino acid transport"/>
    <property type="evidence" value="ECO:0007669"/>
    <property type="project" value="UniProtKB-KW"/>
</dbReference>
<dbReference type="SUPFAM" id="SSF161098">
    <property type="entry name" value="MetI-like"/>
    <property type="match status" value="1"/>
</dbReference>
<dbReference type="AlphaFoldDB" id="A0A3B0AVU6"/>
<evidence type="ECO:0000256" key="3">
    <source>
        <dbReference type="ARBA" id="ARBA00022475"/>
    </source>
</evidence>
<dbReference type="PANTHER" id="PTHR30614:SF0">
    <property type="entry name" value="L-CYSTINE TRANSPORT SYSTEM PERMEASE PROTEIN TCYL"/>
    <property type="match status" value="1"/>
</dbReference>
<feature type="transmembrane region" description="Helical" evidence="8">
    <location>
        <begin position="56"/>
        <end position="77"/>
    </location>
</feature>
<dbReference type="NCBIfam" id="TIGR03004">
    <property type="entry name" value="ectoine_ehuC"/>
    <property type="match status" value="1"/>
</dbReference>
<evidence type="ECO:0000256" key="6">
    <source>
        <dbReference type="ARBA" id="ARBA00022989"/>
    </source>
</evidence>
<reference evidence="10 11" key="1">
    <citation type="journal article" date="2007" name="Int. J. Syst. Evol. Microbiol.">
        <title>Paenibacillus ginsengarvi sp. nov., isolated from soil from ginseng cultivation.</title>
        <authorList>
            <person name="Yoon M.H."/>
            <person name="Ten L.N."/>
            <person name="Im W.T."/>
        </authorList>
    </citation>
    <scope>NUCLEOTIDE SEQUENCE [LARGE SCALE GENOMIC DNA]</scope>
    <source>
        <strain evidence="10 11">KCTC 13059</strain>
    </source>
</reference>
<evidence type="ECO:0000256" key="8">
    <source>
        <dbReference type="RuleBase" id="RU363032"/>
    </source>
</evidence>
<evidence type="ECO:0000256" key="5">
    <source>
        <dbReference type="ARBA" id="ARBA00022970"/>
    </source>
</evidence>